<reference evidence="12" key="1">
    <citation type="submission" date="2011-07" db="EMBL/GenBank/DDBJ databases">
        <title>Divergent evolution of antigenic variation in African trypanosomes.</title>
        <authorList>
            <person name="Jackson A.P."/>
            <person name="Berry A."/>
            <person name="Allison H.C."/>
            <person name="Burton P."/>
            <person name="Anderson J."/>
            <person name="Aslett M."/>
            <person name="Brown R."/>
            <person name="Corton N."/>
            <person name="Harris D."/>
            <person name="Hauser H."/>
            <person name="Gamble J."/>
            <person name="Gilderthorp R."/>
            <person name="McQuillan J."/>
            <person name="Quail M.A."/>
            <person name="Sanders M."/>
            <person name="Van Tonder A."/>
            <person name="Ginger M.L."/>
            <person name="Donelson J.E."/>
            <person name="Field M.C."/>
            <person name="Barry J.D."/>
            <person name="Berriman M."/>
            <person name="Hertz-Fowler C."/>
        </authorList>
    </citation>
    <scope>NUCLEOTIDE SEQUENCE [LARGE SCALE GENOMIC DNA]</scope>
    <source>
        <strain evidence="12">IL3000</strain>
    </source>
</reference>
<protein>
    <submittedName>
        <fullName evidence="11">WGS project CAEQ00000000 data, annotated contig 1148</fullName>
    </submittedName>
</protein>
<reference evidence="11 12" key="2">
    <citation type="journal article" date="2012" name="Proc. Natl. Acad. Sci. U.S.A.">
        <title>Antigenic diversity is generated by distinct evolutionary mechanisms in African trypanosome species.</title>
        <authorList>
            <person name="Jackson A.P."/>
            <person name="Berry A."/>
            <person name="Aslett M."/>
            <person name="Allison H.C."/>
            <person name="Burton P."/>
            <person name="Vavrova-Anderson J."/>
            <person name="Brown R."/>
            <person name="Browne H."/>
            <person name="Corton N."/>
            <person name="Hauser H."/>
            <person name="Gamble J."/>
            <person name="Gilderthorp R."/>
            <person name="Marcello L."/>
            <person name="McQuillan J."/>
            <person name="Otto T.D."/>
            <person name="Quail M.A."/>
            <person name="Sanders M.J."/>
            <person name="van Tonder A."/>
            <person name="Ginger M.L."/>
            <person name="Field M.C."/>
            <person name="Barry J.D."/>
            <person name="Hertz-Fowler C."/>
            <person name="Berriman M."/>
        </authorList>
    </citation>
    <scope>NUCLEOTIDE SEQUENCE [LARGE SCALE GENOMIC DNA]</scope>
    <source>
        <strain evidence="11 12">IL3000</strain>
    </source>
</reference>
<dbReference type="AlphaFoldDB" id="F9W457"/>
<evidence type="ECO:0000256" key="2">
    <source>
        <dbReference type="ARBA" id="ARBA00004609"/>
    </source>
</evidence>
<dbReference type="GO" id="GO:0098552">
    <property type="term" value="C:side of membrane"/>
    <property type="evidence" value="ECO:0007669"/>
    <property type="project" value="UniProtKB-KW"/>
</dbReference>
<accession>F9W457</accession>
<keyword evidence="7" id="KW-0325">Glycoprotein</keyword>
<keyword evidence="3" id="KW-1003">Cell membrane</keyword>
<evidence type="ECO:0000256" key="1">
    <source>
        <dbReference type="ARBA" id="ARBA00002523"/>
    </source>
</evidence>
<evidence type="ECO:0000256" key="3">
    <source>
        <dbReference type="ARBA" id="ARBA00022475"/>
    </source>
</evidence>
<dbReference type="InterPro" id="IPR025932">
    <property type="entry name" value="Trypano_VSG_B_N_dom"/>
</dbReference>
<evidence type="ECO:0000313" key="12">
    <source>
        <dbReference type="Proteomes" id="UP000000702"/>
    </source>
</evidence>
<sequence length="332" mass="36430">MAGEVNALLKLQRGNPEVRQNLDEVIYGKHSRARFDNDGKVEPTWKCGVPQNGRSVLCHHHKRGSGWDGCFSESLVGTIICICTPGKKGNSIASLCGANITQYRGTWWGSTHTLEDKKSLFKEVWNTTIQKCLVESKSNRHGARGWERLEKSLTEIKNNLTPGKIGKITYLGGNAAGSCIGIDETDVCVAYPGKGKDNVKIPWLEKIEETVRKFHQRVTEKHLTPAPAETGPAEPSAAPMLAAEIADQAIQPQNAPHVADGQPENEELETETSESTKSSEEAPKSRRKRSTTTTPNPSPTDTPHIPHIATDPTEDGSLLTLQKWLLLTVIFN</sequence>
<evidence type="ECO:0000256" key="5">
    <source>
        <dbReference type="ARBA" id="ARBA00022729"/>
    </source>
</evidence>
<feature type="domain" description="Trypanosome variant surface glycoprotein B-type N-terminal" evidence="10">
    <location>
        <begin position="15"/>
        <end position="219"/>
    </location>
</feature>
<feature type="compositionally biased region" description="Low complexity" evidence="9">
    <location>
        <begin position="291"/>
        <end position="303"/>
    </location>
</feature>
<comment type="caution">
    <text evidence="11">The sequence shown here is derived from an EMBL/GenBank/DDBJ whole genome shotgun (WGS) entry which is preliminary data.</text>
</comment>
<evidence type="ECO:0000313" key="11">
    <source>
        <dbReference type="EMBL" id="CCD11941.1"/>
    </source>
</evidence>
<gene>
    <name evidence="11" type="ORF">TCIL3000_0_28780</name>
</gene>
<feature type="compositionally biased region" description="Acidic residues" evidence="9">
    <location>
        <begin position="263"/>
        <end position="272"/>
    </location>
</feature>
<evidence type="ECO:0000256" key="8">
    <source>
        <dbReference type="ARBA" id="ARBA00023288"/>
    </source>
</evidence>
<comment type="function">
    <text evidence="1">VSG forms a coat on the surface of the parasite. The trypanosome evades the immune response of the host by expressing a series of antigenically distinct VSGs from an estimated 1000 VSG genes.</text>
</comment>
<keyword evidence="12" id="KW-1185">Reference proteome</keyword>
<dbReference type="Pfam" id="PF13206">
    <property type="entry name" value="VSG_B"/>
    <property type="match status" value="1"/>
</dbReference>
<evidence type="ECO:0000259" key="10">
    <source>
        <dbReference type="Pfam" id="PF13206"/>
    </source>
</evidence>
<evidence type="ECO:0000256" key="6">
    <source>
        <dbReference type="ARBA" id="ARBA00023136"/>
    </source>
</evidence>
<organism evidence="11 12">
    <name type="scientific">Trypanosoma congolense (strain IL3000)</name>
    <dbReference type="NCBI Taxonomy" id="1068625"/>
    <lineage>
        <taxon>Eukaryota</taxon>
        <taxon>Discoba</taxon>
        <taxon>Euglenozoa</taxon>
        <taxon>Kinetoplastea</taxon>
        <taxon>Metakinetoplastina</taxon>
        <taxon>Trypanosomatida</taxon>
        <taxon>Trypanosomatidae</taxon>
        <taxon>Trypanosoma</taxon>
        <taxon>Nannomonas</taxon>
    </lineage>
</organism>
<keyword evidence="6" id="KW-0472">Membrane</keyword>
<proteinExistence type="predicted"/>
<evidence type="ECO:0000256" key="9">
    <source>
        <dbReference type="SAM" id="MobiDB-lite"/>
    </source>
</evidence>
<dbReference type="GO" id="GO:0005886">
    <property type="term" value="C:plasma membrane"/>
    <property type="evidence" value="ECO:0007669"/>
    <property type="project" value="UniProtKB-SubCell"/>
</dbReference>
<keyword evidence="5" id="KW-0732">Signal</keyword>
<dbReference type="Proteomes" id="UP000000702">
    <property type="component" value="Unassembled WGS sequence"/>
</dbReference>
<keyword evidence="4" id="KW-0336">GPI-anchor</keyword>
<evidence type="ECO:0000256" key="7">
    <source>
        <dbReference type="ARBA" id="ARBA00023180"/>
    </source>
</evidence>
<feature type="region of interest" description="Disordered" evidence="9">
    <location>
        <begin position="255"/>
        <end position="313"/>
    </location>
</feature>
<comment type="subcellular location">
    <subcellularLocation>
        <location evidence="2">Cell membrane</location>
        <topology evidence="2">Lipid-anchor</topology>
        <topology evidence="2">GPI-anchor</topology>
    </subcellularLocation>
</comment>
<dbReference type="EMBL" id="CAEQ01000517">
    <property type="protein sequence ID" value="CCD11941.1"/>
    <property type="molecule type" value="Genomic_DNA"/>
</dbReference>
<keyword evidence="8" id="KW-0449">Lipoprotein</keyword>
<evidence type="ECO:0000256" key="4">
    <source>
        <dbReference type="ARBA" id="ARBA00022622"/>
    </source>
</evidence>
<name>F9W457_TRYCI</name>
<dbReference type="VEuPathDB" id="TriTrypDB:TcIL3000_0_28780"/>